<keyword evidence="2" id="KW-0597">Phosphoprotein</keyword>
<dbReference type="InterPro" id="IPR000873">
    <property type="entry name" value="AMP-dep_synth/lig_dom"/>
</dbReference>
<dbReference type="InterPro" id="IPR051414">
    <property type="entry name" value="Adenylate-forming_Reductase"/>
</dbReference>
<dbReference type="PROSITE" id="PS00455">
    <property type="entry name" value="AMP_BINDING"/>
    <property type="match status" value="1"/>
</dbReference>
<feature type="domain" description="AMP-dependent synthetase/ligase" evidence="3">
    <location>
        <begin position="54"/>
        <end position="347"/>
    </location>
</feature>
<evidence type="ECO:0000313" key="4">
    <source>
        <dbReference type="EMBL" id="KAF2492666.1"/>
    </source>
</evidence>
<gene>
    <name evidence="4" type="ORF">BU16DRAFT_466718</name>
</gene>
<accession>A0A6A6QKV7</accession>
<dbReference type="AlphaFoldDB" id="A0A6A6QKV7"/>
<reference evidence="4" key="1">
    <citation type="journal article" date="2020" name="Stud. Mycol.">
        <title>101 Dothideomycetes genomes: a test case for predicting lifestyles and emergence of pathogens.</title>
        <authorList>
            <person name="Haridas S."/>
            <person name="Albert R."/>
            <person name="Binder M."/>
            <person name="Bloem J."/>
            <person name="Labutti K."/>
            <person name="Salamov A."/>
            <person name="Andreopoulos B."/>
            <person name="Baker S."/>
            <person name="Barry K."/>
            <person name="Bills G."/>
            <person name="Bluhm B."/>
            <person name="Cannon C."/>
            <person name="Castanera R."/>
            <person name="Culley D."/>
            <person name="Daum C."/>
            <person name="Ezra D."/>
            <person name="Gonzalez J."/>
            <person name="Henrissat B."/>
            <person name="Kuo A."/>
            <person name="Liang C."/>
            <person name="Lipzen A."/>
            <person name="Lutzoni F."/>
            <person name="Magnuson J."/>
            <person name="Mondo S."/>
            <person name="Nolan M."/>
            <person name="Ohm R."/>
            <person name="Pangilinan J."/>
            <person name="Park H.-J."/>
            <person name="Ramirez L."/>
            <person name="Alfaro M."/>
            <person name="Sun H."/>
            <person name="Tritt A."/>
            <person name="Yoshinaga Y."/>
            <person name="Zwiers L.-H."/>
            <person name="Turgeon B."/>
            <person name="Goodwin S."/>
            <person name="Spatafora J."/>
            <person name="Crous P."/>
            <person name="Grigoriev I."/>
        </authorList>
    </citation>
    <scope>NUCLEOTIDE SEQUENCE</scope>
    <source>
        <strain evidence="4">CBS 269.34</strain>
    </source>
</reference>
<name>A0A6A6QKV7_9PEZI</name>
<dbReference type="InterPro" id="IPR042099">
    <property type="entry name" value="ANL_N_sf"/>
</dbReference>
<dbReference type="SUPFAM" id="SSF56801">
    <property type="entry name" value="Acetyl-CoA synthetase-like"/>
    <property type="match status" value="1"/>
</dbReference>
<dbReference type="PANTHER" id="PTHR43439:SF2">
    <property type="entry name" value="ENZYME, PUTATIVE (JCVI)-RELATED"/>
    <property type="match status" value="1"/>
</dbReference>
<organism evidence="4 5">
    <name type="scientific">Lophium mytilinum</name>
    <dbReference type="NCBI Taxonomy" id="390894"/>
    <lineage>
        <taxon>Eukaryota</taxon>
        <taxon>Fungi</taxon>
        <taxon>Dikarya</taxon>
        <taxon>Ascomycota</taxon>
        <taxon>Pezizomycotina</taxon>
        <taxon>Dothideomycetes</taxon>
        <taxon>Pleosporomycetidae</taxon>
        <taxon>Mytilinidiales</taxon>
        <taxon>Mytilinidiaceae</taxon>
        <taxon>Lophium</taxon>
    </lineage>
</organism>
<dbReference type="PANTHER" id="PTHR43439">
    <property type="entry name" value="PHENYLACETATE-COENZYME A LIGASE"/>
    <property type="match status" value="1"/>
</dbReference>
<evidence type="ECO:0000259" key="3">
    <source>
        <dbReference type="Pfam" id="PF00501"/>
    </source>
</evidence>
<dbReference type="InterPro" id="IPR020845">
    <property type="entry name" value="AMP-binding_CS"/>
</dbReference>
<dbReference type="Pfam" id="PF00501">
    <property type="entry name" value="AMP-binding"/>
    <property type="match status" value="1"/>
</dbReference>
<protein>
    <submittedName>
        <fullName evidence="4">Acetyl-CoA synthetase-like protein</fullName>
    </submittedName>
</protein>
<dbReference type="Pfam" id="PF23562">
    <property type="entry name" value="AMP-binding_C_3"/>
    <property type="match status" value="1"/>
</dbReference>
<keyword evidence="1" id="KW-0596">Phosphopantetheine</keyword>
<dbReference type="EMBL" id="MU004193">
    <property type="protein sequence ID" value="KAF2492666.1"/>
    <property type="molecule type" value="Genomic_DNA"/>
</dbReference>
<evidence type="ECO:0000256" key="2">
    <source>
        <dbReference type="ARBA" id="ARBA00022553"/>
    </source>
</evidence>
<evidence type="ECO:0000313" key="5">
    <source>
        <dbReference type="Proteomes" id="UP000799750"/>
    </source>
</evidence>
<dbReference type="Proteomes" id="UP000799750">
    <property type="component" value="Unassembled WGS sequence"/>
</dbReference>
<proteinExistence type="predicted"/>
<keyword evidence="5" id="KW-1185">Reference proteome</keyword>
<dbReference type="Gene3D" id="3.40.50.12780">
    <property type="entry name" value="N-terminal domain of ligase-like"/>
    <property type="match status" value="1"/>
</dbReference>
<dbReference type="OrthoDB" id="429813at2759"/>
<sequence>MASIQFEERTDFPTPMPIHRRKQVLVNVVDGLAKVKPHGTYAYLPISPTGYEKGFRKLTYQKFANAVNGLAWWLTTQFGKSTSFEALTYVGPNDFLHNALILACAKTGYKLFLASFRNQRDALKALFEQIEVKAVLTSDPKSELTARYQEASPMPAFQVPSVEILLKESFPHYPYHKTFEESKNDPLVIFHTSGTTGSPKPVVYTNDWVAAYMQAMQTLPPEGMEMKDKYMCGTRFLVMMPPFHAANIFTVFWIPFANETTIIYPPKALPPTLKTFIEGIQSIQVDTAFIPPHFISQLAANEDLLNIVSNNVETLFTAGGKAVDAHGDIVAAKMAGQYLTTYGATEIGNTPDLLPKGIPSSKTWSYISPHPAAGWDFRLHKQTDTHTIYEAFIVRNQDPDVEQPVFKMFPEQQEYSTRDLYLPHPTHPNLWKWAGRTDDTIVLASGANVSPMVMETGVSEHPAVQGVVMIGSGHLRPALILEPRDSDIDGEDLVENVWPTVENLNQSYFEDHRILRSHILVTARERPMARSMKGSIQRSMTVDLYEVDLEDLYMKSG</sequence>
<evidence type="ECO:0000256" key="1">
    <source>
        <dbReference type="ARBA" id="ARBA00022450"/>
    </source>
</evidence>